<dbReference type="AlphaFoldDB" id="A0A411HGI0"/>
<dbReference type="RefSeq" id="WP_129831811.1">
    <property type="nucleotide sequence ID" value="NZ_CP035704.1"/>
</dbReference>
<dbReference type="Gene3D" id="1.20.1600.10">
    <property type="entry name" value="Outer membrane efflux proteins (OEP)"/>
    <property type="match status" value="1"/>
</dbReference>
<dbReference type="InterPro" id="IPR003423">
    <property type="entry name" value="OMP_efflux"/>
</dbReference>
<dbReference type="SUPFAM" id="SSF56954">
    <property type="entry name" value="Outer membrane efflux proteins (OEP)"/>
    <property type="match status" value="1"/>
</dbReference>
<proteinExistence type="inferred from homology"/>
<evidence type="ECO:0000313" key="3">
    <source>
        <dbReference type="Proteomes" id="UP000291562"/>
    </source>
</evidence>
<gene>
    <name evidence="2" type="ORF">ELE36_03690</name>
</gene>
<dbReference type="GO" id="GO:0015562">
    <property type="term" value="F:efflux transmembrane transporter activity"/>
    <property type="evidence" value="ECO:0007669"/>
    <property type="project" value="InterPro"/>
</dbReference>
<dbReference type="Pfam" id="PF02321">
    <property type="entry name" value="OEP"/>
    <property type="match status" value="1"/>
</dbReference>
<comment type="similarity">
    <text evidence="1">Belongs to the outer membrane factor (OMF) (TC 1.B.17) family.</text>
</comment>
<dbReference type="InterPro" id="IPR010131">
    <property type="entry name" value="MdtP/NodT-like"/>
</dbReference>
<protein>
    <submittedName>
        <fullName evidence="2">TolC family protein</fullName>
    </submittedName>
</protein>
<keyword evidence="3" id="KW-1185">Reference proteome</keyword>
<evidence type="ECO:0000313" key="2">
    <source>
        <dbReference type="EMBL" id="QBB69554.1"/>
    </source>
</evidence>
<name>A0A411HGI0_9GAMM</name>
<dbReference type="PANTHER" id="PTHR30203">
    <property type="entry name" value="OUTER MEMBRANE CATION EFFLUX PROTEIN"/>
    <property type="match status" value="1"/>
</dbReference>
<evidence type="ECO:0000256" key="1">
    <source>
        <dbReference type="ARBA" id="ARBA00007613"/>
    </source>
</evidence>
<dbReference type="OrthoDB" id="9791261at2"/>
<sequence length="462" mass="50182">MHIFLHQFADNAAFNLRRLLCAALLACSVMTGCARYVDKPIDAHASSLLAPLDPQQISADTKAHPSTLLPVLDIDPTGPWNDMQIGLIAVLTNPGLKAARAQGGIAEAQVFAAGLLPDLQIGISADHPDSVGVVNAYGISAGFDIAALLLHSATRAKAKAAAAEVQKNIAWQEWTVANQARLLARRLPFLQQQQALATDAENTAQNLLGLTTQNVDAGNAKLDDLALRRVALLDTTERAHTLARDIETTRLSLNQTLGATPEQRLPFAAKSIARDFSTLDANSLFETARSERLDLRALRDGYQSQQAETRHAILAQYPMPVLTLNRARDTTPIYSKGASVALTLPLWNRNRGAIAVAEATREQLRIEYESRLHETRAEIATQLTELQRIATQSELLRQQLQQMQPEIQALNNAVQRGDVALVTYETARAAHLDKQIAALALAQAAAEGEVTLELTVGVLLWQ</sequence>
<dbReference type="PANTHER" id="PTHR30203:SF24">
    <property type="entry name" value="BLR4935 PROTEIN"/>
    <property type="match status" value="1"/>
</dbReference>
<dbReference type="EMBL" id="CP035704">
    <property type="protein sequence ID" value="QBB69554.1"/>
    <property type="molecule type" value="Genomic_DNA"/>
</dbReference>
<reference evidence="2 3" key="1">
    <citation type="submission" date="2019-01" db="EMBL/GenBank/DDBJ databases">
        <title>Pseudolysobacter antarctica gen. nov., sp. nov., isolated from Fildes Peninsula, Antarctica.</title>
        <authorList>
            <person name="Wei Z."/>
            <person name="Peng F."/>
        </authorList>
    </citation>
    <scope>NUCLEOTIDE SEQUENCE [LARGE SCALE GENOMIC DNA]</scope>
    <source>
        <strain evidence="2 3">AQ6-296</strain>
    </source>
</reference>
<dbReference type="KEGG" id="xbc:ELE36_03690"/>
<organism evidence="2 3">
    <name type="scientific">Pseudolysobacter antarcticus</name>
    <dbReference type="NCBI Taxonomy" id="2511995"/>
    <lineage>
        <taxon>Bacteria</taxon>
        <taxon>Pseudomonadati</taxon>
        <taxon>Pseudomonadota</taxon>
        <taxon>Gammaproteobacteria</taxon>
        <taxon>Lysobacterales</taxon>
        <taxon>Rhodanobacteraceae</taxon>
        <taxon>Pseudolysobacter</taxon>
    </lineage>
</organism>
<dbReference type="Proteomes" id="UP000291562">
    <property type="component" value="Chromosome"/>
</dbReference>
<accession>A0A411HGI0</accession>